<dbReference type="EMBL" id="JAVAMQ010000017">
    <property type="protein sequence ID" value="MDP5308459.1"/>
    <property type="molecule type" value="Genomic_DNA"/>
</dbReference>
<keyword evidence="12" id="KW-1185">Reference proteome</keyword>
<dbReference type="Pfam" id="PF04290">
    <property type="entry name" value="DctQ"/>
    <property type="match status" value="1"/>
</dbReference>
<dbReference type="RefSeq" id="WP_305964304.1">
    <property type="nucleotide sequence ID" value="NZ_JAVAMQ010000017.1"/>
</dbReference>
<feature type="transmembrane region" description="Helical" evidence="9">
    <location>
        <begin position="152"/>
        <end position="171"/>
    </location>
</feature>
<evidence type="ECO:0000256" key="4">
    <source>
        <dbReference type="ARBA" id="ARBA00022519"/>
    </source>
</evidence>
<gene>
    <name evidence="11" type="ORF">Q5Y72_15355</name>
</gene>
<dbReference type="InterPro" id="IPR007387">
    <property type="entry name" value="TRAP_DctQ"/>
</dbReference>
<evidence type="ECO:0000313" key="12">
    <source>
        <dbReference type="Proteomes" id="UP001224997"/>
    </source>
</evidence>
<reference evidence="11 12" key="1">
    <citation type="submission" date="2023-08" db="EMBL/GenBank/DDBJ databases">
        <authorList>
            <person name="Park J.-S."/>
        </authorList>
    </citation>
    <scope>NUCLEOTIDE SEQUENCE [LARGE SCALE GENOMIC DNA]</scope>
    <source>
        <strain evidence="11 12">2205BS29-5</strain>
    </source>
</reference>
<feature type="transmembrane region" description="Helical" evidence="9">
    <location>
        <begin position="71"/>
        <end position="91"/>
    </location>
</feature>
<dbReference type="PANTHER" id="PTHR35011">
    <property type="entry name" value="2,3-DIKETO-L-GULONATE TRAP TRANSPORTER SMALL PERMEASE PROTEIN YIAM"/>
    <property type="match status" value="1"/>
</dbReference>
<keyword evidence="5 9" id="KW-0812">Transmembrane</keyword>
<evidence type="ECO:0000256" key="2">
    <source>
        <dbReference type="ARBA" id="ARBA00022448"/>
    </source>
</evidence>
<evidence type="ECO:0000259" key="10">
    <source>
        <dbReference type="Pfam" id="PF04290"/>
    </source>
</evidence>
<evidence type="ECO:0000256" key="6">
    <source>
        <dbReference type="ARBA" id="ARBA00022989"/>
    </source>
</evidence>
<evidence type="ECO:0000256" key="7">
    <source>
        <dbReference type="ARBA" id="ARBA00023136"/>
    </source>
</evidence>
<comment type="similarity">
    <text evidence="8 9">Belongs to the TRAP transporter small permease family.</text>
</comment>
<organism evidence="11 12">
    <name type="scientific">Paracoccus spongiarum</name>
    <dbReference type="NCBI Taxonomy" id="3064387"/>
    <lineage>
        <taxon>Bacteria</taxon>
        <taxon>Pseudomonadati</taxon>
        <taxon>Pseudomonadota</taxon>
        <taxon>Alphaproteobacteria</taxon>
        <taxon>Rhodobacterales</taxon>
        <taxon>Paracoccaceae</taxon>
        <taxon>Paracoccus</taxon>
    </lineage>
</organism>
<keyword evidence="7 9" id="KW-0472">Membrane</keyword>
<proteinExistence type="inferred from homology"/>
<comment type="subcellular location">
    <subcellularLocation>
        <location evidence="1 9">Cell inner membrane</location>
        <topology evidence="1 9">Multi-pass membrane protein</topology>
    </subcellularLocation>
</comment>
<keyword evidence="6 9" id="KW-1133">Transmembrane helix</keyword>
<dbReference type="Proteomes" id="UP001224997">
    <property type="component" value="Unassembled WGS sequence"/>
</dbReference>
<keyword evidence="3" id="KW-1003">Cell membrane</keyword>
<evidence type="ECO:0000256" key="9">
    <source>
        <dbReference type="RuleBase" id="RU369079"/>
    </source>
</evidence>
<evidence type="ECO:0000313" key="11">
    <source>
        <dbReference type="EMBL" id="MDP5308459.1"/>
    </source>
</evidence>
<sequence>MTRPPATQDRDAGGAAGARMPPALRLLGKVTALLDLSGKLIAVSCLAFMFAALLVNVVLRYVMSSGIAWAYEIHAVLLPWLVAGGVVIASARGANIAITLLPGLLGPRAGQALMVVVQLLILAISLSVLISSQPILKASQFQTLSTLGIRQVWGYASLVYAFGGMAIIAAIDVLRTLRGWHGWDMDPAHGSLS</sequence>
<keyword evidence="2 9" id="KW-0813">Transport</keyword>
<dbReference type="InterPro" id="IPR055348">
    <property type="entry name" value="DctQ"/>
</dbReference>
<comment type="function">
    <text evidence="9">Part of the tripartite ATP-independent periplasmic (TRAP) transport system.</text>
</comment>
<evidence type="ECO:0000256" key="5">
    <source>
        <dbReference type="ARBA" id="ARBA00022692"/>
    </source>
</evidence>
<evidence type="ECO:0000256" key="8">
    <source>
        <dbReference type="ARBA" id="ARBA00038436"/>
    </source>
</evidence>
<comment type="subunit">
    <text evidence="9">The complex comprises the extracytoplasmic solute receptor protein and the two transmembrane proteins.</text>
</comment>
<evidence type="ECO:0000256" key="1">
    <source>
        <dbReference type="ARBA" id="ARBA00004429"/>
    </source>
</evidence>
<name>A0ABT9JFB6_9RHOB</name>
<feature type="transmembrane region" description="Helical" evidence="9">
    <location>
        <begin position="111"/>
        <end position="131"/>
    </location>
</feature>
<evidence type="ECO:0000256" key="3">
    <source>
        <dbReference type="ARBA" id="ARBA00022475"/>
    </source>
</evidence>
<comment type="caution">
    <text evidence="11">The sequence shown here is derived from an EMBL/GenBank/DDBJ whole genome shotgun (WGS) entry which is preliminary data.</text>
</comment>
<dbReference type="PANTHER" id="PTHR35011:SF2">
    <property type="entry name" value="2,3-DIKETO-L-GULONATE TRAP TRANSPORTER SMALL PERMEASE PROTEIN YIAM"/>
    <property type="match status" value="1"/>
</dbReference>
<keyword evidence="4 9" id="KW-0997">Cell inner membrane</keyword>
<feature type="transmembrane region" description="Helical" evidence="9">
    <location>
        <begin position="40"/>
        <end position="59"/>
    </location>
</feature>
<feature type="domain" description="Tripartite ATP-independent periplasmic transporters DctQ component" evidence="10">
    <location>
        <begin position="49"/>
        <end position="178"/>
    </location>
</feature>
<protein>
    <recommendedName>
        <fullName evidence="9">TRAP transporter small permease protein</fullName>
    </recommendedName>
</protein>
<accession>A0ABT9JFB6</accession>